<evidence type="ECO:0000313" key="3">
    <source>
        <dbReference type="Proteomes" id="UP000054248"/>
    </source>
</evidence>
<dbReference type="Gene3D" id="3.80.10.10">
    <property type="entry name" value="Ribonuclease Inhibitor"/>
    <property type="match status" value="1"/>
</dbReference>
<reference evidence="2 3" key="1">
    <citation type="submission" date="2014-04" db="EMBL/GenBank/DDBJ databases">
        <authorList>
            <consortium name="DOE Joint Genome Institute"/>
            <person name="Kuo A."/>
            <person name="Girlanda M."/>
            <person name="Perotto S."/>
            <person name="Kohler A."/>
            <person name="Nagy L.G."/>
            <person name="Floudas D."/>
            <person name="Copeland A."/>
            <person name="Barry K.W."/>
            <person name="Cichocki N."/>
            <person name="Veneault-Fourrey C."/>
            <person name="LaButti K."/>
            <person name="Lindquist E.A."/>
            <person name="Lipzen A."/>
            <person name="Lundell T."/>
            <person name="Morin E."/>
            <person name="Murat C."/>
            <person name="Sun H."/>
            <person name="Tunlid A."/>
            <person name="Henrissat B."/>
            <person name="Grigoriev I.V."/>
            <person name="Hibbett D.S."/>
            <person name="Martin F."/>
            <person name="Nordberg H.P."/>
            <person name="Cantor M.N."/>
            <person name="Hua S.X."/>
        </authorList>
    </citation>
    <scope>NUCLEOTIDE SEQUENCE [LARGE SCALE GENOMIC DNA]</scope>
    <source>
        <strain evidence="2 3">MUT 4182</strain>
    </source>
</reference>
<proteinExistence type="predicted"/>
<evidence type="ECO:0000256" key="1">
    <source>
        <dbReference type="SAM" id="MobiDB-lite"/>
    </source>
</evidence>
<dbReference type="SUPFAM" id="SSF52047">
    <property type="entry name" value="RNI-like"/>
    <property type="match status" value="1"/>
</dbReference>
<feature type="compositionally biased region" description="Polar residues" evidence="1">
    <location>
        <begin position="340"/>
        <end position="351"/>
    </location>
</feature>
<dbReference type="InterPro" id="IPR032675">
    <property type="entry name" value="LRR_dom_sf"/>
</dbReference>
<gene>
    <name evidence="2" type="ORF">M407DRAFT_22930</name>
</gene>
<reference evidence="3" key="2">
    <citation type="submission" date="2015-01" db="EMBL/GenBank/DDBJ databases">
        <title>Evolutionary Origins and Diversification of the Mycorrhizal Mutualists.</title>
        <authorList>
            <consortium name="DOE Joint Genome Institute"/>
            <consortium name="Mycorrhizal Genomics Consortium"/>
            <person name="Kohler A."/>
            <person name="Kuo A."/>
            <person name="Nagy L.G."/>
            <person name="Floudas D."/>
            <person name="Copeland A."/>
            <person name="Barry K.W."/>
            <person name="Cichocki N."/>
            <person name="Veneault-Fourrey C."/>
            <person name="LaButti K."/>
            <person name="Lindquist E.A."/>
            <person name="Lipzen A."/>
            <person name="Lundell T."/>
            <person name="Morin E."/>
            <person name="Murat C."/>
            <person name="Riley R."/>
            <person name="Ohm R."/>
            <person name="Sun H."/>
            <person name="Tunlid A."/>
            <person name="Henrissat B."/>
            <person name="Grigoriev I.V."/>
            <person name="Hibbett D.S."/>
            <person name="Martin F."/>
        </authorList>
    </citation>
    <scope>NUCLEOTIDE SEQUENCE [LARGE SCALE GENOMIC DNA]</scope>
    <source>
        <strain evidence="3">MUT 4182</strain>
    </source>
</reference>
<accession>A0A0C3L2B1</accession>
<evidence type="ECO:0008006" key="4">
    <source>
        <dbReference type="Google" id="ProtNLM"/>
    </source>
</evidence>
<dbReference type="HOGENOM" id="CLU_772064_0_0_1"/>
<sequence length="359" mass="40036">MVLTETEYAVLALEWMEKLALSALEYLEFGMANIVPMVTDRLSCSPNVLQTLLSNPSRCLCARGFEFSQAWEPRPSILTGLLDLRISECRGLRLADLADIVSCTPLLKTLTLRDYKFRDGLHWRDDVKRNTMVHLPELTKVEMQWIWPPVSILSPHSPISTPGLKHVTAAFLPDYNLDFPQSWLTDLSAANPQLSSLDVTNNVVSLNTWTTALQNWRSMSLLRINSCEIEDQILQILSPSHAGSDMVLPNLQQLTFDNELKLSSSTMKAIVCGRHFHGQAEGADGVEGHGVTLQEVTLGGWDATRVDESDVNAIKNCVEKFYLGVFRSGMSDVFDEGSESDGQSISDQSSKNELDEEEM</sequence>
<protein>
    <recommendedName>
        <fullName evidence="4">F-box domain-containing protein</fullName>
    </recommendedName>
</protein>
<dbReference type="EMBL" id="KN823002">
    <property type="protein sequence ID" value="KIO27878.1"/>
    <property type="molecule type" value="Genomic_DNA"/>
</dbReference>
<keyword evidence="3" id="KW-1185">Reference proteome</keyword>
<name>A0A0C3L2B1_9AGAM</name>
<dbReference type="OrthoDB" id="3047947at2759"/>
<organism evidence="2 3">
    <name type="scientific">Tulasnella calospora MUT 4182</name>
    <dbReference type="NCBI Taxonomy" id="1051891"/>
    <lineage>
        <taxon>Eukaryota</taxon>
        <taxon>Fungi</taxon>
        <taxon>Dikarya</taxon>
        <taxon>Basidiomycota</taxon>
        <taxon>Agaricomycotina</taxon>
        <taxon>Agaricomycetes</taxon>
        <taxon>Cantharellales</taxon>
        <taxon>Tulasnellaceae</taxon>
        <taxon>Tulasnella</taxon>
    </lineage>
</organism>
<dbReference type="AlphaFoldDB" id="A0A0C3L2B1"/>
<feature type="region of interest" description="Disordered" evidence="1">
    <location>
        <begin position="335"/>
        <end position="359"/>
    </location>
</feature>
<evidence type="ECO:0000313" key="2">
    <source>
        <dbReference type="EMBL" id="KIO27878.1"/>
    </source>
</evidence>
<dbReference type="Proteomes" id="UP000054248">
    <property type="component" value="Unassembled WGS sequence"/>
</dbReference>